<dbReference type="GO" id="GO:0006313">
    <property type="term" value="P:DNA transposition"/>
    <property type="evidence" value="ECO:0007669"/>
    <property type="project" value="InterPro"/>
</dbReference>
<dbReference type="EMBL" id="VAWE01000001">
    <property type="protein sequence ID" value="TLQ44594.1"/>
    <property type="molecule type" value="Genomic_DNA"/>
</dbReference>
<reference evidence="3 4" key="1">
    <citation type="submission" date="2019-05" db="EMBL/GenBank/DDBJ databases">
        <title>Streptomyces marianii sp. nov., a novel marine actinomycete from southern coast of India.</title>
        <authorList>
            <person name="Iniyan A.M."/>
            <person name="Wink J."/>
            <person name="Ramprasad E."/>
            <person name="Ramana C.V."/>
            <person name="Bunk B."/>
            <person name="Sproer C."/>
            <person name="Joseph F.-J.R.S."/>
            <person name="Vincent S.G.P."/>
        </authorList>
    </citation>
    <scope>NUCLEOTIDE SEQUENCE [LARGE SCALE GENOMIC DNA]</scope>
    <source>
        <strain evidence="3 4">ICN19</strain>
    </source>
</reference>
<feature type="compositionally biased region" description="Basic residues" evidence="1">
    <location>
        <begin position="219"/>
        <end position="245"/>
    </location>
</feature>
<evidence type="ECO:0000259" key="2">
    <source>
        <dbReference type="Pfam" id="PF01609"/>
    </source>
</evidence>
<sequence length="305" mass="33643">MDQVLADGTYLSHLNGARGKRTTVRVIEYTVMTTTLDADGVSEETSELFRLNTTLLDPASAPARELAELYTARWTSETVFKHIKIEQRGGRTATLRSMSPAMVEQELWAMRCVYQAVHLAAESADRAHLPVSHISFKQTLAAARRSVGADFPPRQLAAKVRDVQADLVREAVKPRPGRAAPRATKRSGTGYRTLRPDEPATSHVAPTPPISSSSPKTNAPHHRTAQPSFRSRHPARRHPCRHRWHQLPDQATLGPGPRHDRLSGNNECCHATQSWVAAQMRSTALEMANPVSPSARQGRARTPTS</sequence>
<proteinExistence type="predicted"/>
<protein>
    <submittedName>
        <fullName evidence="3">Transposase</fullName>
    </submittedName>
</protein>
<dbReference type="GO" id="GO:0003677">
    <property type="term" value="F:DNA binding"/>
    <property type="evidence" value="ECO:0007669"/>
    <property type="project" value="InterPro"/>
</dbReference>
<dbReference type="Pfam" id="PF01609">
    <property type="entry name" value="DDE_Tnp_1"/>
    <property type="match status" value="1"/>
</dbReference>
<gene>
    <name evidence="3" type="ORF">FEF34_17055</name>
</gene>
<dbReference type="AlphaFoldDB" id="A0A5R9E8P2"/>
<feature type="domain" description="Transposase IS4-like" evidence="2">
    <location>
        <begin position="31"/>
        <end position="114"/>
    </location>
</feature>
<evidence type="ECO:0000256" key="1">
    <source>
        <dbReference type="SAM" id="MobiDB-lite"/>
    </source>
</evidence>
<keyword evidence="4" id="KW-1185">Reference proteome</keyword>
<dbReference type="InterPro" id="IPR012337">
    <property type="entry name" value="RNaseH-like_sf"/>
</dbReference>
<evidence type="ECO:0000313" key="3">
    <source>
        <dbReference type="EMBL" id="TLQ44594.1"/>
    </source>
</evidence>
<dbReference type="SUPFAM" id="SSF53098">
    <property type="entry name" value="Ribonuclease H-like"/>
    <property type="match status" value="1"/>
</dbReference>
<dbReference type="Proteomes" id="UP000305921">
    <property type="component" value="Unassembled WGS sequence"/>
</dbReference>
<feature type="region of interest" description="Disordered" evidence="1">
    <location>
        <begin position="170"/>
        <end position="265"/>
    </location>
</feature>
<dbReference type="GO" id="GO:0004803">
    <property type="term" value="F:transposase activity"/>
    <property type="evidence" value="ECO:0007669"/>
    <property type="project" value="InterPro"/>
</dbReference>
<name>A0A5R9E8P2_9ACTN</name>
<dbReference type="OrthoDB" id="4333685at2"/>
<accession>A0A5R9E8P2</accession>
<organism evidence="3 4">
    <name type="scientific">Streptomyces marianii</name>
    <dbReference type="NCBI Taxonomy" id="1817406"/>
    <lineage>
        <taxon>Bacteria</taxon>
        <taxon>Bacillati</taxon>
        <taxon>Actinomycetota</taxon>
        <taxon>Actinomycetes</taxon>
        <taxon>Kitasatosporales</taxon>
        <taxon>Streptomycetaceae</taxon>
        <taxon>Streptomyces</taxon>
    </lineage>
</organism>
<dbReference type="InterPro" id="IPR002559">
    <property type="entry name" value="Transposase_11"/>
</dbReference>
<comment type="caution">
    <text evidence="3">The sequence shown here is derived from an EMBL/GenBank/DDBJ whole genome shotgun (WGS) entry which is preliminary data.</text>
</comment>
<dbReference type="RefSeq" id="WP_138053951.1">
    <property type="nucleotide sequence ID" value="NZ_VAWE01000001.1"/>
</dbReference>
<evidence type="ECO:0000313" key="4">
    <source>
        <dbReference type="Proteomes" id="UP000305921"/>
    </source>
</evidence>